<sequence length="93" mass="10018">MITPIPPYWQPALAGGATASSPPAIAAASRLAMNAAIRRGSVILTAVIANPLRTTAPQSLHRGELENGFPLRLATSRWARRREFAHRDHIGAR</sequence>
<evidence type="ECO:0000313" key="1">
    <source>
        <dbReference type="EMBL" id="OOK76238.1"/>
    </source>
</evidence>
<name>A0A1V3XAU4_MYCKA</name>
<protein>
    <submittedName>
        <fullName evidence="1">Uncharacterized protein</fullName>
    </submittedName>
</protein>
<proteinExistence type="predicted"/>
<organism evidence="1 2">
    <name type="scientific">Mycobacterium kansasii</name>
    <dbReference type="NCBI Taxonomy" id="1768"/>
    <lineage>
        <taxon>Bacteria</taxon>
        <taxon>Bacillati</taxon>
        <taxon>Actinomycetota</taxon>
        <taxon>Actinomycetes</taxon>
        <taxon>Mycobacteriales</taxon>
        <taxon>Mycobacteriaceae</taxon>
        <taxon>Mycobacterium</taxon>
    </lineage>
</organism>
<gene>
    <name evidence="1" type="ORF">BZL30_3296</name>
</gene>
<dbReference type="Proteomes" id="UP000189229">
    <property type="component" value="Unassembled WGS sequence"/>
</dbReference>
<accession>A0A1V3XAU4</accession>
<comment type="caution">
    <text evidence="1">The sequence shown here is derived from an EMBL/GenBank/DDBJ whole genome shotgun (WGS) entry which is preliminary data.</text>
</comment>
<dbReference type="EMBL" id="MVBM01000003">
    <property type="protein sequence ID" value="OOK76238.1"/>
    <property type="molecule type" value="Genomic_DNA"/>
</dbReference>
<reference evidence="1 2" key="1">
    <citation type="submission" date="2017-02" db="EMBL/GenBank/DDBJ databases">
        <title>Complete genome sequences of Mycobacterium kansasii strains isolated from rhesus macaques.</title>
        <authorList>
            <person name="Panda A."/>
            <person name="Nagaraj S."/>
            <person name="Zhao X."/>
            <person name="Tettelin H."/>
            <person name="Detolla L.J."/>
        </authorList>
    </citation>
    <scope>NUCLEOTIDE SEQUENCE [LARGE SCALE GENOMIC DNA]</scope>
    <source>
        <strain evidence="1 2">11-3813</strain>
    </source>
</reference>
<dbReference type="AlphaFoldDB" id="A0A1V3XAU4"/>
<evidence type="ECO:0000313" key="2">
    <source>
        <dbReference type="Proteomes" id="UP000189229"/>
    </source>
</evidence>